<evidence type="ECO:0000256" key="7">
    <source>
        <dbReference type="SAM" id="MobiDB-lite"/>
    </source>
</evidence>
<dbReference type="GO" id="GO:0030203">
    <property type="term" value="P:glycosaminoglycan metabolic process"/>
    <property type="evidence" value="ECO:0007669"/>
    <property type="project" value="TreeGrafter"/>
</dbReference>
<evidence type="ECO:0000259" key="8">
    <source>
        <dbReference type="Pfam" id="PF00728"/>
    </source>
</evidence>
<name>D1BC03_SANKS</name>
<sequence length="614" mass="65843">MTIADHLGLVPAPVRATTRSGSPFVAVDTLEVRSDEDLRLAARWWSGTVSASTGIDVAVVTTVAGDPPAAAVAPAAGDAPSPAAGTVTFRLRGGESPQDGDDARHDATSLPQGGGYRLTVDSSGVTVDADDLPGAFAAAQTLRQLAGPDASRRAPLRSGRPRLTLSPVEVDDAPRHAWRGVLLDVARHFMPVHDVLRFVDLVAAHKLNVLQLHLTDDQGWRMQVLRHPRLTEVGGWRTATGVGTWRTGLTDGQPHGGWYTQDDLREIVAYARERGVVVVPEIDVPGHVEAAVAAYPELGTRKQPHQVRTTSGVSTEVLDPSEATLAFFREVLDEVLDVFDGPWVALGGDEVPTTLWLENPAIAERAAALGLPDARHLHGWFVDRLCEHVIAAGRRPVVWDEAFTPSLPTETVVTAWRGITVGARAIEAGHDVVMAPEQVVYLDHRAGEHPDEPTPVGFLRTVADVYGFDPLPAEVRAEHPGLDEAPGRLAGVQAQVWTEHLDSPRRVDFATFPRLAAFAEVAWSPATDRAPGSEASEEFLERLRASHLPRLDAAGVEYRPLDGPHPWQARPGAEGFPRDIDAEMAAAGWAGAGGWHEGDSQDDERATTQTGGPA</sequence>
<dbReference type="STRING" id="446469.Sked_08320"/>
<keyword evidence="5" id="KW-0326">Glycosidase</keyword>
<evidence type="ECO:0000256" key="2">
    <source>
        <dbReference type="ARBA" id="ARBA00006285"/>
    </source>
</evidence>
<organism evidence="10 11">
    <name type="scientific">Sanguibacter keddieii (strain ATCC 51767 / DSM 10542 / NCFB 3025 / ST-74)</name>
    <dbReference type="NCBI Taxonomy" id="446469"/>
    <lineage>
        <taxon>Bacteria</taxon>
        <taxon>Bacillati</taxon>
        <taxon>Actinomycetota</taxon>
        <taxon>Actinomycetes</taxon>
        <taxon>Micrococcales</taxon>
        <taxon>Sanguibacteraceae</taxon>
        <taxon>Sanguibacter</taxon>
    </lineage>
</organism>
<feature type="active site" description="Proton donor" evidence="6">
    <location>
        <position position="350"/>
    </location>
</feature>
<dbReference type="PANTHER" id="PTHR22600">
    <property type="entry name" value="BETA-HEXOSAMINIDASE"/>
    <property type="match status" value="1"/>
</dbReference>
<dbReference type="InterPro" id="IPR015882">
    <property type="entry name" value="HEX_bac_N"/>
</dbReference>
<feature type="region of interest" description="Disordered" evidence="7">
    <location>
        <begin position="587"/>
        <end position="614"/>
    </location>
</feature>
<dbReference type="SUPFAM" id="SSF55545">
    <property type="entry name" value="beta-N-acetylhexosaminidase-like domain"/>
    <property type="match status" value="1"/>
</dbReference>
<reference evidence="10 11" key="1">
    <citation type="journal article" date="2009" name="Stand. Genomic Sci.">
        <title>Complete genome sequence of Sanguibacter keddieii type strain (ST-74).</title>
        <authorList>
            <person name="Ivanova N."/>
            <person name="Sikorski J."/>
            <person name="Sims D."/>
            <person name="Brettin T."/>
            <person name="Detter J.C."/>
            <person name="Han C."/>
            <person name="Lapidus A."/>
            <person name="Copeland A."/>
            <person name="Glavina Del Rio T."/>
            <person name="Nolan M."/>
            <person name="Chen F."/>
            <person name="Lucas S."/>
            <person name="Tice H."/>
            <person name="Cheng J.F."/>
            <person name="Bruce D."/>
            <person name="Goodwin L."/>
            <person name="Pitluck S."/>
            <person name="Pati A."/>
            <person name="Mavromatis K."/>
            <person name="Chen A."/>
            <person name="Palaniappan K."/>
            <person name="D'haeseleer P."/>
            <person name="Chain P."/>
            <person name="Bristow J."/>
            <person name="Eisen J.A."/>
            <person name="Markowitz V."/>
            <person name="Hugenholtz P."/>
            <person name="Goker M."/>
            <person name="Pukall R."/>
            <person name="Klenk H.P."/>
            <person name="Kyrpides N.C."/>
        </authorList>
    </citation>
    <scope>NUCLEOTIDE SEQUENCE [LARGE SCALE GENOMIC DNA]</scope>
    <source>
        <strain evidence="11">ATCC 51767 / DSM 10542 / NCFB 3025 / ST-74</strain>
    </source>
</reference>
<dbReference type="InterPro" id="IPR017853">
    <property type="entry name" value="GH"/>
</dbReference>
<dbReference type="SUPFAM" id="SSF51445">
    <property type="entry name" value="(Trans)glycosidases"/>
    <property type="match status" value="1"/>
</dbReference>
<evidence type="ECO:0000256" key="1">
    <source>
        <dbReference type="ARBA" id="ARBA00001231"/>
    </source>
</evidence>
<dbReference type="InterPro" id="IPR029018">
    <property type="entry name" value="Hex-like_dom2"/>
</dbReference>
<keyword evidence="11" id="KW-1185">Reference proteome</keyword>
<evidence type="ECO:0000256" key="4">
    <source>
        <dbReference type="ARBA" id="ARBA00022801"/>
    </source>
</evidence>
<dbReference type="InterPro" id="IPR015883">
    <property type="entry name" value="Glyco_hydro_20_cat"/>
</dbReference>
<feature type="domain" description="Glycoside hydrolase family 20 catalytic" evidence="8">
    <location>
        <begin position="177"/>
        <end position="525"/>
    </location>
</feature>
<proteinExistence type="inferred from homology"/>
<feature type="region of interest" description="Disordered" evidence="7">
    <location>
        <begin position="91"/>
        <end position="115"/>
    </location>
</feature>
<dbReference type="KEGG" id="ske:Sked_08320"/>
<dbReference type="GO" id="GO:0004563">
    <property type="term" value="F:beta-N-acetylhexosaminidase activity"/>
    <property type="evidence" value="ECO:0007669"/>
    <property type="project" value="UniProtKB-EC"/>
</dbReference>
<dbReference type="Proteomes" id="UP000000322">
    <property type="component" value="Chromosome"/>
</dbReference>
<dbReference type="Gene3D" id="3.20.20.80">
    <property type="entry name" value="Glycosidases"/>
    <property type="match status" value="1"/>
</dbReference>
<accession>D1BC03</accession>
<dbReference type="InterPro" id="IPR025705">
    <property type="entry name" value="Beta_hexosaminidase_sua/sub"/>
</dbReference>
<comment type="catalytic activity">
    <reaction evidence="1">
        <text>Hydrolysis of terminal non-reducing N-acetyl-D-hexosamine residues in N-acetyl-beta-D-hexosaminides.</text>
        <dbReference type="EC" id="3.2.1.52"/>
    </reaction>
</comment>
<evidence type="ECO:0000313" key="11">
    <source>
        <dbReference type="Proteomes" id="UP000000322"/>
    </source>
</evidence>
<dbReference type="Pfam" id="PF00728">
    <property type="entry name" value="Glyco_hydro_20"/>
    <property type="match status" value="1"/>
</dbReference>
<comment type="similarity">
    <text evidence="2">Belongs to the glycosyl hydrolase 20 family.</text>
</comment>
<dbReference type="GO" id="GO:0005975">
    <property type="term" value="P:carbohydrate metabolic process"/>
    <property type="evidence" value="ECO:0007669"/>
    <property type="project" value="InterPro"/>
</dbReference>
<dbReference type="PRINTS" id="PR00738">
    <property type="entry name" value="GLHYDRLASE20"/>
</dbReference>
<dbReference type="PANTHER" id="PTHR22600:SF57">
    <property type="entry name" value="BETA-N-ACETYLHEXOSAMINIDASE"/>
    <property type="match status" value="1"/>
</dbReference>
<dbReference type="CDD" id="cd06563">
    <property type="entry name" value="GH20_chitobiase-like"/>
    <property type="match status" value="1"/>
</dbReference>
<keyword evidence="4" id="KW-0378">Hydrolase</keyword>
<protein>
    <recommendedName>
        <fullName evidence="3">beta-N-acetylhexosaminidase</fullName>
        <ecNumber evidence="3">3.2.1.52</ecNumber>
    </recommendedName>
</protein>
<feature type="compositionally biased region" description="Basic and acidic residues" evidence="7">
    <location>
        <begin position="596"/>
        <end position="606"/>
    </location>
</feature>
<dbReference type="Gene3D" id="3.30.379.10">
    <property type="entry name" value="Chitobiase/beta-hexosaminidase domain 2-like"/>
    <property type="match status" value="1"/>
</dbReference>
<gene>
    <name evidence="10" type="ordered locus">Sked_08320</name>
</gene>
<dbReference type="eggNOG" id="COG3525">
    <property type="taxonomic scope" value="Bacteria"/>
</dbReference>
<dbReference type="EC" id="3.2.1.52" evidence="3"/>
<dbReference type="AlphaFoldDB" id="D1BC03"/>
<evidence type="ECO:0000259" key="9">
    <source>
        <dbReference type="Pfam" id="PF02838"/>
    </source>
</evidence>
<dbReference type="HOGENOM" id="CLU_007082_5_1_11"/>
<dbReference type="RefSeq" id="WP_012865852.1">
    <property type="nucleotide sequence ID" value="NC_013521.1"/>
</dbReference>
<evidence type="ECO:0000256" key="6">
    <source>
        <dbReference type="PIRSR" id="PIRSR625705-1"/>
    </source>
</evidence>
<dbReference type="EMBL" id="CP001819">
    <property type="protein sequence ID" value="ACZ20783.1"/>
    <property type="molecule type" value="Genomic_DNA"/>
</dbReference>
<evidence type="ECO:0000313" key="10">
    <source>
        <dbReference type="EMBL" id="ACZ20783.1"/>
    </source>
</evidence>
<dbReference type="CAZy" id="GH20">
    <property type="family name" value="Glycoside Hydrolase Family 20"/>
</dbReference>
<dbReference type="Pfam" id="PF02838">
    <property type="entry name" value="Glyco_hydro_20b"/>
    <property type="match status" value="1"/>
</dbReference>
<evidence type="ECO:0000256" key="5">
    <source>
        <dbReference type="ARBA" id="ARBA00023295"/>
    </source>
</evidence>
<feature type="domain" description="Beta-hexosaminidase bacterial type N-terminal" evidence="9">
    <location>
        <begin position="8"/>
        <end position="154"/>
    </location>
</feature>
<dbReference type="GO" id="GO:0016020">
    <property type="term" value="C:membrane"/>
    <property type="evidence" value="ECO:0007669"/>
    <property type="project" value="TreeGrafter"/>
</dbReference>
<evidence type="ECO:0000256" key="3">
    <source>
        <dbReference type="ARBA" id="ARBA00012663"/>
    </source>
</evidence>